<keyword evidence="2" id="KW-1185">Reference proteome</keyword>
<sequence length="184" mass="20413">MKTKLKSPKAVELKFEAYKKEFIRLMKLAPQSCATAEQAVWFFANEKHQFPDGTVHPLVMLCTATMPWEIFAKAAVKENKKFTLLGKAYYQKLPTSNKATLQINVEKGSAKADKINKAAKALLNKANVQLVVAKAAPAKKESEEEEDTTPLAAQEPAEILQKKQKAQATFATFSSLMQKLGIQV</sequence>
<evidence type="ECO:0000313" key="1">
    <source>
        <dbReference type="EMBL" id="BDS11765.1"/>
    </source>
</evidence>
<accession>A0A915YEQ1</accession>
<organism evidence="1 2">
    <name type="scientific">Aureispira anguillae</name>
    <dbReference type="NCBI Taxonomy" id="2864201"/>
    <lineage>
        <taxon>Bacteria</taxon>
        <taxon>Pseudomonadati</taxon>
        <taxon>Bacteroidota</taxon>
        <taxon>Saprospiria</taxon>
        <taxon>Saprospirales</taxon>
        <taxon>Saprospiraceae</taxon>
        <taxon>Aureispira</taxon>
    </lineage>
</organism>
<dbReference type="EMBL" id="AP026867">
    <property type="protein sequence ID" value="BDS11765.1"/>
    <property type="molecule type" value="Genomic_DNA"/>
</dbReference>
<protein>
    <submittedName>
        <fullName evidence="1">Uncharacterized protein</fullName>
    </submittedName>
</protein>
<name>A0A915YEQ1_9BACT</name>
<reference evidence="1" key="1">
    <citation type="submission" date="2022-09" db="EMBL/GenBank/DDBJ databases">
        <title>Aureispira anguillicida sp. nov., isolated from Leptocephalus of Japanese eel Anguilla japonica.</title>
        <authorList>
            <person name="Yuasa K."/>
            <person name="Mekata T."/>
            <person name="Ikunari K."/>
        </authorList>
    </citation>
    <scope>NUCLEOTIDE SEQUENCE</scope>
    <source>
        <strain evidence="1">EL160426</strain>
    </source>
</reference>
<dbReference type="KEGG" id="aup:AsAng_0024790"/>
<dbReference type="RefSeq" id="WP_264792911.1">
    <property type="nucleotide sequence ID" value="NZ_AP026867.1"/>
</dbReference>
<gene>
    <name evidence="1" type="ORF">AsAng_0024790</name>
</gene>
<evidence type="ECO:0000313" key="2">
    <source>
        <dbReference type="Proteomes" id="UP001060919"/>
    </source>
</evidence>
<proteinExistence type="predicted"/>
<dbReference type="AlphaFoldDB" id="A0A915YEQ1"/>
<dbReference type="Proteomes" id="UP001060919">
    <property type="component" value="Chromosome"/>
</dbReference>